<evidence type="ECO:0000313" key="3">
    <source>
        <dbReference type="Proteomes" id="UP001224418"/>
    </source>
</evidence>
<name>A0ABU0JRH5_HATLI</name>
<evidence type="ECO:0000259" key="1">
    <source>
        <dbReference type="Pfam" id="PF01368"/>
    </source>
</evidence>
<keyword evidence="3" id="KW-1185">Reference proteome</keyword>
<dbReference type="GO" id="GO:0004527">
    <property type="term" value="F:exonuclease activity"/>
    <property type="evidence" value="ECO:0007669"/>
    <property type="project" value="UniProtKB-KW"/>
</dbReference>
<dbReference type="InterPro" id="IPR038763">
    <property type="entry name" value="DHH_sf"/>
</dbReference>
<proteinExistence type="predicted"/>
<dbReference type="Proteomes" id="UP001224418">
    <property type="component" value="Unassembled WGS sequence"/>
</dbReference>
<accession>A0ABU0JRH5</accession>
<organism evidence="2 3">
    <name type="scientific">Hathewaya limosa</name>
    <name type="common">Clostridium limosum</name>
    <dbReference type="NCBI Taxonomy" id="1536"/>
    <lineage>
        <taxon>Bacteria</taxon>
        <taxon>Bacillati</taxon>
        <taxon>Bacillota</taxon>
        <taxon>Clostridia</taxon>
        <taxon>Eubacteriales</taxon>
        <taxon>Clostridiaceae</taxon>
        <taxon>Hathewaya</taxon>
    </lineage>
</organism>
<dbReference type="InterPro" id="IPR001667">
    <property type="entry name" value="DDH_dom"/>
</dbReference>
<dbReference type="RefSeq" id="WP_111943481.1">
    <property type="nucleotide sequence ID" value="NZ_BAAACJ010000005.1"/>
</dbReference>
<dbReference type="Pfam" id="PF01368">
    <property type="entry name" value="DHH"/>
    <property type="match status" value="1"/>
</dbReference>
<dbReference type="InterPro" id="IPR051673">
    <property type="entry name" value="SSDNA_exonuclease_RecJ"/>
</dbReference>
<reference evidence="2 3" key="1">
    <citation type="submission" date="2023-07" db="EMBL/GenBank/DDBJ databases">
        <title>Genomic Encyclopedia of Type Strains, Phase IV (KMG-IV): sequencing the most valuable type-strain genomes for metagenomic binning, comparative biology and taxonomic classification.</title>
        <authorList>
            <person name="Goeker M."/>
        </authorList>
    </citation>
    <scope>NUCLEOTIDE SEQUENCE [LARGE SCALE GENOMIC DNA]</scope>
    <source>
        <strain evidence="2 3">DSM 1400</strain>
    </source>
</reference>
<dbReference type="SUPFAM" id="SSF64182">
    <property type="entry name" value="DHH phosphoesterases"/>
    <property type="match status" value="1"/>
</dbReference>
<keyword evidence="2" id="KW-0269">Exonuclease</keyword>
<dbReference type="EMBL" id="JAUSWN010000010">
    <property type="protein sequence ID" value="MDQ0479683.1"/>
    <property type="molecule type" value="Genomic_DNA"/>
</dbReference>
<keyword evidence="2" id="KW-0540">Nuclease</keyword>
<keyword evidence="2" id="KW-0378">Hydrolase</keyword>
<dbReference type="PANTHER" id="PTHR30255:SF2">
    <property type="entry name" value="SINGLE-STRANDED-DNA-SPECIFIC EXONUCLEASE RECJ"/>
    <property type="match status" value="1"/>
</dbReference>
<dbReference type="Gene3D" id="3.90.1640.30">
    <property type="match status" value="1"/>
</dbReference>
<dbReference type="PANTHER" id="PTHR30255">
    <property type="entry name" value="SINGLE-STRANDED-DNA-SPECIFIC EXONUCLEASE RECJ"/>
    <property type="match status" value="1"/>
</dbReference>
<sequence>MKKDQKNCKKNTMNYSNSEKQLNNYHPFLIDNMKDVICRIVKAVNSREKIVVFGYYDVDGITSVSSLLLVLKYLNADVEYFIPTELHRVRNLTEEDIKQHIEFLGTKLIISIGGYLNSEKEVTLCKNLNIDMITLCNEKNQSNSYGYIINPAHNECKYPFENLSCSGVTYKVIQALSIYYKTTIFNKFIDLVCLGTLSSGKKLEDENLYIIEKGIKQIKNTNNYGIKALMKMYHIGELNKDILLSLGSIIMPKINPIGNMDDAKIIVELFTTRNMCKAEQIAKYIYREEKFREQ</sequence>
<feature type="domain" description="DDH" evidence="1">
    <location>
        <begin position="49"/>
        <end position="196"/>
    </location>
</feature>
<gene>
    <name evidence="2" type="ORF">QOZ93_001424</name>
</gene>
<comment type="caution">
    <text evidence="2">The sequence shown here is derived from an EMBL/GenBank/DDBJ whole genome shotgun (WGS) entry which is preliminary data.</text>
</comment>
<protein>
    <submittedName>
        <fullName evidence="2">Single-stranded DNA-specific DHH superfamily exonuclease</fullName>
    </submittedName>
</protein>
<evidence type="ECO:0000313" key="2">
    <source>
        <dbReference type="EMBL" id="MDQ0479683.1"/>
    </source>
</evidence>